<dbReference type="GO" id="GO:0042910">
    <property type="term" value="F:xenobiotic transmembrane transporter activity"/>
    <property type="evidence" value="ECO:0007669"/>
    <property type="project" value="InterPro"/>
</dbReference>
<dbReference type="InterPro" id="IPR036259">
    <property type="entry name" value="MFS_trans_sf"/>
</dbReference>
<feature type="transmembrane region" description="Helical" evidence="8">
    <location>
        <begin position="253"/>
        <end position="273"/>
    </location>
</feature>
<keyword evidence="11" id="KW-1185">Reference proteome</keyword>
<dbReference type="InterPro" id="IPR004812">
    <property type="entry name" value="Efflux_drug-R_Bcr/CmlA"/>
</dbReference>
<dbReference type="PANTHER" id="PTHR23502">
    <property type="entry name" value="MAJOR FACILITATOR SUPERFAMILY"/>
    <property type="match status" value="1"/>
</dbReference>
<evidence type="ECO:0000259" key="9">
    <source>
        <dbReference type="PROSITE" id="PS50850"/>
    </source>
</evidence>
<feature type="transmembrane region" description="Helical" evidence="8">
    <location>
        <begin position="170"/>
        <end position="189"/>
    </location>
</feature>
<evidence type="ECO:0000256" key="4">
    <source>
        <dbReference type="ARBA" id="ARBA00022475"/>
    </source>
</evidence>
<dbReference type="EMBL" id="CP049863">
    <property type="protein sequence ID" value="QIK62776.1"/>
    <property type="molecule type" value="Genomic_DNA"/>
</dbReference>
<reference evidence="10 11" key="1">
    <citation type="submission" date="2020-03" db="EMBL/GenBank/DDBJ databases">
        <title>Leucobacter sp. nov., isolated from beetles.</title>
        <authorList>
            <person name="Hyun D.-W."/>
            <person name="Bae J.-W."/>
        </authorList>
    </citation>
    <scope>NUCLEOTIDE SEQUENCE [LARGE SCALE GENOMIC DNA]</scope>
    <source>
        <strain evidence="10 11">HDW9C</strain>
    </source>
</reference>
<evidence type="ECO:0000256" key="6">
    <source>
        <dbReference type="ARBA" id="ARBA00022989"/>
    </source>
</evidence>
<dbReference type="CDD" id="cd17320">
    <property type="entry name" value="MFS_MdfA_MDR_like"/>
    <property type="match status" value="1"/>
</dbReference>
<dbReference type="PANTHER" id="PTHR23502:SF132">
    <property type="entry name" value="POLYAMINE TRANSPORTER 2-RELATED"/>
    <property type="match status" value="1"/>
</dbReference>
<keyword evidence="7 8" id="KW-0472">Membrane</keyword>
<dbReference type="Proteomes" id="UP000502677">
    <property type="component" value="Chromosome"/>
</dbReference>
<feature type="transmembrane region" description="Helical" evidence="8">
    <location>
        <begin position="81"/>
        <end position="98"/>
    </location>
</feature>
<dbReference type="InterPro" id="IPR005829">
    <property type="entry name" value="Sugar_transporter_CS"/>
</dbReference>
<dbReference type="KEGG" id="lvi:G7068_05880"/>
<evidence type="ECO:0000313" key="10">
    <source>
        <dbReference type="EMBL" id="QIK62776.1"/>
    </source>
</evidence>
<evidence type="ECO:0000256" key="5">
    <source>
        <dbReference type="ARBA" id="ARBA00022692"/>
    </source>
</evidence>
<keyword evidence="5 8" id="KW-0812">Transmembrane</keyword>
<dbReference type="AlphaFoldDB" id="A0A6G7XE79"/>
<organism evidence="10 11">
    <name type="scientific">Leucobacter viscericola</name>
    <dbReference type="NCBI Taxonomy" id="2714935"/>
    <lineage>
        <taxon>Bacteria</taxon>
        <taxon>Bacillati</taxon>
        <taxon>Actinomycetota</taxon>
        <taxon>Actinomycetes</taxon>
        <taxon>Micrococcales</taxon>
        <taxon>Microbacteriaceae</taxon>
        <taxon>Leucobacter</taxon>
    </lineage>
</organism>
<dbReference type="GO" id="GO:1990961">
    <property type="term" value="P:xenobiotic detoxification by transmembrane export across the plasma membrane"/>
    <property type="evidence" value="ECO:0007669"/>
    <property type="project" value="InterPro"/>
</dbReference>
<dbReference type="PROSITE" id="PS00216">
    <property type="entry name" value="SUGAR_TRANSPORT_1"/>
    <property type="match status" value="1"/>
</dbReference>
<evidence type="ECO:0000256" key="1">
    <source>
        <dbReference type="ARBA" id="ARBA00004651"/>
    </source>
</evidence>
<keyword evidence="3" id="KW-0813">Transport</keyword>
<keyword evidence="4" id="KW-1003">Cell membrane</keyword>
<comment type="similarity">
    <text evidence="2">Belongs to the major facilitator superfamily. Bcr/CmlA family.</text>
</comment>
<evidence type="ECO:0000313" key="11">
    <source>
        <dbReference type="Proteomes" id="UP000502677"/>
    </source>
</evidence>
<evidence type="ECO:0000256" key="3">
    <source>
        <dbReference type="ARBA" id="ARBA00022448"/>
    </source>
</evidence>
<accession>A0A6G7XE79</accession>
<dbReference type="GO" id="GO:0005886">
    <property type="term" value="C:plasma membrane"/>
    <property type="evidence" value="ECO:0007669"/>
    <property type="project" value="UniProtKB-SubCell"/>
</dbReference>
<feature type="transmembrane region" description="Helical" evidence="8">
    <location>
        <begin position="311"/>
        <end position="337"/>
    </location>
</feature>
<sequence>MIIRMTARPRLTPALLAVLSFLAAIGPFATDLYLASFTDIARDLGAPASSVQLTLTSFLLGMGIGQLILGPLSDQLGRRPVLVISLSVFALASVLMVFSPNIVVFIALRALQGIAGAAGVVVSRAIAVDLSEGAAAIRAISLIAMFVGLGPLIAPPIGGSILQLGDWRTVLGTLAAISLAMFGLAAAFVPESLPPEARRNSGLRTALQSFGVLLRTREFLLLMCVFGLGFGSMMSYIAASPFIGQVILGMPPFIYALAFASGACAMILANSINARLAGRVRPQRMLLLGTGLSFAAGLALTLLASTNTLSIPAFIACAFTLTGGTGLIMSNASALALTLAVHSRGAGSALLGAAQFTIGGLASPLVGAWGEHTALPMAVFVLAASTLACAGAIAYARRV</sequence>
<feature type="domain" description="Major facilitator superfamily (MFS) profile" evidence="9">
    <location>
        <begin position="15"/>
        <end position="399"/>
    </location>
</feature>
<gene>
    <name evidence="10" type="ORF">G7068_05880</name>
</gene>
<dbReference type="SUPFAM" id="SSF103473">
    <property type="entry name" value="MFS general substrate transporter"/>
    <property type="match status" value="1"/>
</dbReference>
<proteinExistence type="inferred from homology"/>
<keyword evidence="6 8" id="KW-1133">Transmembrane helix</keyword>
<feature type="transmembrane region" description="Helical" evidence="8">
    <location>
        <begin position="285"/>
        <end position="305"/>
    </location>
</feature>
<evidence type="ECO:0000256" key="2">
    <source>
        <dbReference type="ARBA" id="ARBA00006236"/>
    </source>
</evidence>
<feature type="transmembrane region" description="Helical" evidence="8">
    <location>
        <begin position="50"/>
        <end position="69"/>
    </location>
</feature>
<evidence type="ECO:0000256" key="7">
    <source>
        <dbReference type="ARBA" id="ARBA00023136"/>
    </source>
</evidence>
<feature type="transmembrane region" description="Helical" evidence="8">
    <location>
        <begin position="139"/>
        <end position="158"/>
    </location>
</feature>
<dbReference type="InterPro" id="IPR020846">
    <property type="entry name" value="MFS_dom"/>
</dbReference>
<feature type="transmembrane region" description="Helical" evidence="8">
    <location>
        <begin position="219"/>
        <end position="247"/>
    </location>
</feature>
<dbReference type="Pfam" id="PF07690">
    <property type="entry name" value="MFS_1"/>
    <property type="match status" value="1"/>
</dbReference>
<dbReference type="PROSITE" id="PS50850">
    <property type="entry name" value="MFS"/>
    <property type="match status" value="1"/>
</dbReference>
<feature type="transmembrane region" description="Helical" evidence="8">
    <location>
        <begin position="104"/>
        <end position="127"/>
    </location>
</feature>
<feature type="transmembrane region" description="Helical" evidence="8">
    <location>
        <begin position="375"/>
        <end position="396"/>
    </location>
</feature>
<name>A0A6G7XE79_9MICO</name>
<comment type="subcellular location">
    <subcellularLocation>
        <location evidence="1">Cell membrane</location>
        <topology evidence="1">Multi-pass membrane protein</topology>
    </subcellularLocation>
</comment>
<dbReference type="NCBIfam" id="TIGR00710">
    <property type="entry name" value="efflux_Bcr_CflA"/>
    <property type="match status" value="1"/>
</dbReference>
<dbReference type="InterPro" id="IPR011701">
    <property type="entry name" value="MFS"/>
</dbReference>
<feature type="transmembrane region" description="Helical" evidence="8">
    <location>
        <begin position="349"/>
        <end position="369"/>
    </location>
</feature>
<protein>
    <submittedName>
        <fullName evidence="10">Multidrug effflux MFS transporter</fullName>
    </submittedName>
</protein>
<dbReference type="Gene3D" id="1.20.1720.10">
    <property type="entry name" value="Multidrug resistance protein D"/>
    <property type="match status" value="1"/>
</dbReference>
<evidence type="ECO:0000256" key="8">
    <source>
        <dbReference type="SAM" id="Phobius"/>
    </source>
</evidence>